<dbReference type="CDD" id="cd07493">
    <property type="entry name" value="Peptidases_S8_9"/>
    <property type="match status" value="1"/>
</dbReference>
<proteinExistence type="inferred from homology"/>
<dbReference type="InterPro" id="IPR015500">
    <property type="entry name" value="Peptidase_S8_subtilisin-rel"/>
</dbReference>
<dbReference type="InterPro" id="IPR000209">
    <property type="entry name" value="Peptidase_S8/S53_dom"/>
</dbReference>
<dbReference type="Proteomes" id="UP000708576">
    <property type="component" value="Unassembled WGS sequence"/>
</dbReference>
<dbReference type="InterPro" id="IPR026444">
    <property type="entry name" value="Secre_tail"/>
</dbReference>
<dbReference type="InterPro" id="IPR017317">
    <property type="entry name" value="Pept_S8_subtilisin_bacteroid-2"/>
</dbReference>
<evidence type="ECO:0000313" key="8">
    <source>
        <dbReference type="EMBL" id="MBS2100646.1"/>
    </source>
</evidence>
<dbReference type="EMBL" id="JAGUCO010000026">
    <property type="protein sequence ID" value="MBS2100646.1"/>
    <property type="molecule type" value="Genomic_DNA"/>
</dbReference>
<dbReference type="InterPro" id="IPR050131">
    <property type="entry name" value="Peptidase_S8_subtilisin-like"/>
</dbReference>
<evidence type="ECO:0000256" key="3">
    <source>
        <dbReference type="ARBA" id="ARBA00022801"/>
    </source>
</evidence>
<dbReference type="InterPro" id="IPR023827">
    <property type="entry name" value="Peptidase_S8_Asp-AS"/>
</dbReference>
<dbReference type="Pfam" id="PF00082">
    <property type="entry name" value="Peptidase_S8"/>
    <property type="match status" value="1"/>
</dbReference>
<comment type="similarity">
    <text evidence="1 5 6">Belongs to the peptidase S8 family.</text>
</comment>
<keyword evidence="3 5" id="KW-0378">Hydrolase</keyword>
<name>A0ABS5K2A8_9BACT</name>
<dbReference type="PROSITE" id="PS00136">
    <property type="entry name" value="SUBTILASE_ASP"/>
    <property type="match status" value="1"/>
</dbReference>
<reference evidence="8 9" key="1">
    <citation type="journal article" date="2015" name="Int. J. Syst. Evol. Microbiol.">
        <title>Carboxylicivirga linearis sp. nov., isolated from a sea cucumber culture pond.</title>
        <authorList>
            <person name="Wang F.Q."/>
            <person name="Zhou Y.X."/>
            <person name="Lin X.Z."/>
            <person name="Chen G.J."/>
            <person name="Du Z.J."/>
        </authorList>
    </citation>
    <scope>NUCLEOTIDE SEQUENCE [LARGE SCALE GENOMIC DNA]</scope>
    <source>
        <strain evidence="8 9">FB218</strain>
    </source>
</reference>
<evidence type="ECO:0000256" key="1">
    <source>
        <dbReference type="ARBA" id="ARBA00011073"/>
    </source>
</evidence>
<evidence type="ECO:0000256" key="6">
    <source>
        <dbReference type="RuleBase" id="RU003355"/>
    </source>
</evidence>
<keyword evidence="9" id="KW-1185">Reference proteome</keyword>
<comment type="caution">
    <text evidence="8">The sequence shown here is derived from an EMBL/GenBank/DDBJ whole genome shotgun (WGS) entry which is preliminary data.</text>
</comment>
<dbReference type="Gene3D" id="3.40.50.200">
    <property type="entry name" value="Peptidase S8/S53 domain"/>
    <property type="match status" value="1"/>
</dbReference>
<evidence type="ECO:0000256" key="4">
    <source>
        <dbReference type="ARBA" id="ARBA00022825"/>
    </source>
</evidence>
<accession>A0ABS5K2A8</accession>
<evidence type="ECO:0000313" key="9">
    <source>
        <dbReference type="Proteomes" id="UP000708576"/>
    </source>
</evidence>
<feature type="domain" description="Peptidase S8/S53" evidence="7">
    <location>
        <begin position="167"/>
        <end position="439"/>
    </location>
</feature>
<feature type="active site" description="Charge relay system" evidence="5">
    <location>
        <position position="216"/>
    </location>
</feature>
<organism evidence="8 9">
    <name type="scientific">Carboxylicivirga linearis</name>
    <dbReference type="NCBI Taxonomy" id="1628157"/>
    <lineage>
        <taxon>Bacteria</taxon>
        <taxon>Pseudomonadati</taxon>
        <taxon>Bacteroidota</taxon>
        <taxon>Bacteroidia</taxon>
        <taxon>Marinilabiliales</taxon>
        <taxon>Marinilabiliaceae</taxon>
        <taxon>Carboxylicivirga</taxon>
    </lineage>
</organism>
<dbReference type="PANTHER" id="PTHR43806:SF67">
    <property type="entry name" value="EGF-LIKE DOMAIN-CONTAINING PROTEIN"/>
    <property type="match status" value="1"/>
</dbReference>
<dbReference type="SUPFAM" id="SSF52743">
    <property type="entry name" value="Subtilisin-like"/>
    <property type="match status" value="1"/>
</dbReference>
<keyword evidence="2 5" id="KW-0645">Protease</keyword>
<sequence length="540" mass="59410">MNRVVAVLVLIFTSFVCLMAQSNGYFVQFTDKEGSLYSIDRPEEFLSERAIDRRVSQDIDIVENDLPVSFAYVNALKELGIDVRYTTKWLNGAIVFSSDSELMDTIMNLDFISYVEMTTNSNHVSALVKFKEGHGILKDKNEEEYGYAWDQIQTVNGYHLHERGYKGKGMQIAVLDAGFYSADNAPSLQHLWDNGQILGYKDFVDPNSDIFTTHSHGMKVLSIMGGEIAGSYLGTAPGASYWLLRTEDAATETPVEPDYWVCAAEYADSVGADVINSSLGYYEFDSPFNSYTYEMLDGTSRASKAAEIAASKGMVVVISAGNEGADEWHYIGVPADAKNILSVGAMQVDSTRAYFSSYGPSYDQRIKPEVSALGYFTAVQSLNGGIEFGAGTSYSAPVIAGLVACLWQALPHYTSHQLIDLIISHASNFNKADNSLGYGVPNFNASLKTNIDKVIDAGMEWNISPNPFSNYLLLQPLEFDYSLGNITISLFDVAGNAVFKGKSEMGEKIKLEGFYNMANGLYILVIESAAGKQHYKVMKN</sequence>
<evidence type="ECO:0000256" key="2">
    <source>
        <dbReference type="ARBA" id="ARBA00022670"/>
    </source>
</evidence>
<dbReference type="PROSITE" id="PS51892">
    <property type="entry name" value="SUBTILASE"/>
    <property type="match status" value="1"/>
</dbReference>
<feature type="active site" description="Charge relay system" evidence="5">
    <location>
        <position position="393"/>
    </location>
</feature>
<protein>
    <submittedName>
        <fullName evidence="8">S8 family serine peptidase</fullName>
    </submittedName>
</protein>
<dbReference type="InterPro" id="IPR036852">
    <property type="entry name" value="Peptidase_S8/S53_dom_sf"/>
</dbReference>
<evidence type="ECO:0000256" key="5">
    <source>
        <dbReference type="PROSITE-ProRule" id="PRU01240"/>
    </source>
</evidence>
<dbReference type="PIRSF" id="PIRSF037903">
    <property type="entry name" value="Subtilisin_rel_GFO_2223"/>
    <property type="match status" value="1"/>
</dbReference>
<evidence type="ECO:0000259" key="7">
    <source>
        <dbReference type="Pfam" id="PF00082"/>
    </source>
</evidence>
<dbReference type="PROSITE" id="PS00138">
    <property type="entry name" value="SUBTILASE_SER"/>
    <property type="match status" value="1"/>
</dbReference>
<gene>
    <name evidence="8" type="ORF">KEM10_20335</name>
</gene>
<dbReference type="InterPro" id="IPR023828">
    <property type="entry name" value="Peptidase_S8_Ser-AS"/>
</dbReference>
<keyword evidence="4 5" id="KW-0720">Serine protease</keyword>
<feature type="active site" description="Charge relay system" evidence="5">
    <location>
        <position position="176"/>
    </location>
</feature>
<dbReference type="PRINTS" id="PR00723">
    <property type="entry name" value="SUBTILISIN"/>
</dbReference>
<dbReference type="NCBIfam" id="TIGR04183">
    <property type="entry name" value="Por_Secre_tail"/>
    <property type="match status" value="1"/>
</dbReference>
<dbReference type="PANTHER" id="PTHR43806">
    <property type="entry name" value="PEPTIDASE S8"/>
    <property type="match status" value="1"/>
</dbReference>
<dbReference type="RefSeq" id="WP_212218897.1">
    <property type="nucleotide sequence ID" value="NZ_JAGUCO010000026.1"/>
</dbReference>